<evidence type="ECO:0000256" key="2">
    <source>
        <dbReference type="ARBA" id="ARBA00022723"/>
    </source>
</evidence>
<sequence length="218" mass="25111">MSLMPNESSIYVDVAQCNSNDNVRSFQKTDAAREGRKDQIFNKATGARLVAGCVVLNSDHSKVLLISSSKHKDRWILPKGGIESDEIDSFSMTAARETWEEAGAVGKIIGKLPVVEDLRYRKDARKMPTPPENDKIPRSEFHFYEMEIEQLCDKWPEIDKRMRKWCTYEEAKHEVLKAKRYELAEVLGESRIHKNYTPVVFDEHSNVMLDAEPEKDTY</sequence>
<keyword evidence="2" id="KW-0479">Metal-binding</keyword>
<dbReference type="GO" id="GO:0005634">
    <property type="term" value="C:nucleus"/>
    <property type="evidence" value="ECO:0007669"/>
    <property type="project" value="TreeGrafter"/>
</dbReference>
<dbReference type="AlphaFoldDB" id="A0A9P8T744"/>
<dbReference type="Gene3D" id="3.90.79.10">
    <property type="entry name" value="Nucleoside Triphosphate Pyrophosphohydrolase"/>
    <property type="match status" value="1"/>
</dbReference>
<dbReference type="GO" id="GO:1901911">
    <property type="term" value="P:adenosine 5'-(hexahydrogen pentaphosphate) catabolic process"/>
    <property type="evidence" value="ECO:0007669"/>
    <property type="project" value="TreeGrafter"/>
</dbReference>
<dbReference type="GO" id="GO:0034431">
    <property type="term" value="F:bis(5'-adenosyl)-hexaphosphatase activity"/>
    <property type="evidence" value="ECO:0007669"/>
    <property type="project" value="TreeGrafter"/>
</dbReference>
<organism evidence="6 7">
    <name type="scientific">Ogataea philodendri</name>
    <dbReference type="NCBI Taxonomy" id="1378263"/>
    <lineage>
        <taxon>Eukaryota</taxon>
        <taxon>Fungi</taxon>
        <taxon>Dikarya</taxon>
        <taxon>Ascomycota</taxon>
        <taxon>Saccharomycotina</taxon>
        <taxon>Pichiomycetes</taxon>
        <taxon>Pichiales</taxon>
        <taxon>Pichiaceae</taxon>
        <taxon>Ogataea</taxon>
    </lineage>
</organism>
<reference evidence="6" key="1">
    <citation type="journal article" date="2021" name="Open Biol.">
        <title>Shared evolutionary footprints suggest mitochondrial oxidative damage underlies multiple complex I losses in fungi.</title>
        <authorList>
            <person name="Schikora-Tamarit M.A."/>
            <person name="Marcet-Houben M."/>
            <person name="Nosek J."/>
            <person name="Gabaldon T."/>
        </authorList>
    </citation>
    <scope>NUCLEOTIDE SEQUENCE</scope>
    <source>
        <strain evidence="6">CBS6075</strain>
    </source>
</reference>
<dbReference type="Proteomes" id="UP000769157">
    <property type="component" value="Unassembled WGS sequence"/>
</dbReference>
<evidence type="ECO:0000259" key="5">
    <source>
        <dbReference type="PROSITE" id="PS51462"/>
    </source>
</evidence>
<evidence type="ECO:0000313" key="6">
    <source>
        <dbReference type="EMBL" id="KAH3668089.1"/>
    </source>
</evidence>
<gene>
    <name evidence="6" type="ORF">OGAPHI_001843</name>
</gene>
<feature type="domain" description="Nudix hydrolase" evidence="5">
    <location>
        <begin position="46"/>
        <end position="188"/>
    </location>
</feature>
<dbReference type="GO" id="GO:0034432">
    <property type="term" value="F:bis(5'-adenosyl)-pentaphosphatase activity"/>
    <property type="evidence" value="ECO:0007669"/>
    <property type="project" value="TreeGrafter"/>
</dbReference>
<reference evidence="6" key="2">
    <citation type="submission" date="2021-01" db="EMBL/GenBank/DDBJ databases">
        <authorList>
            <person name="Schikora-Tamarit M.A."/>
        </authorList>
    </citation>
    <scope>NUCLEOTIDE SEQUENCE</scope>
    <source>
        <strain evidence="6">CBS6075</strain>
    </source>
</reference>
<dbReference type="OrthoDB" id="2011998at2759"/>
<dbReference type="GO" id="GO:1901907">
    <property type="term" value="P:diadenosine pentaphosphate catabolic process"/>
    <property type="evidence" value="ECO:0007669"/>
    <property type="project" value="TreeGrafter"/>
</dbReference>
<dbReference type="GO" id="GO:0008486">
    <property type="term" value="F:diphosphoinositol-polyphosphate diphosphatase activity"/>
    <property type="evidence" value="ECO:0007669"/>
    <property type="project" value="TreeGrafter"/>
</dbReference>
<dbReference type="InterPro" id="IPR000086">
    <property type="entry name" value="NUDIX_hydrolase_dom"/>
</dbReference>
<dbReference type="GO" id="GO:0005737">
    <property type="term" value="C:cytoplasm"/>
    <property type="evidence" value="ECO:0007669"/>
    <property type="project" value="TreeGrafter"/>
</dbReference>
<dbReference type="GO" id="GO:0046872">
    <property type="term" value="F:metal ion binding"/>
    <property type="evidence" value="ECO:0007669"/>
    <property type="project" value="UniProtKB-KW"/>
</dbReference>
<dbReference type="PANTHER" id="PTHR12629">
    <property type="entry name" value="DIPHOSPHOINOSITOL POLYPHOSPHATE PHOSPHOHYDROLASE"/>
    <property type="match status" value="1"/>
</dbReference>
<dbReference type="GO" id="GO:1901909">
    <property type="term" value="P:diadenosine hexaphosphate catabolic process"/>
    <property type="evidence" value="ECO:0007669"/>
    <property type="project" value="TreeGrafter"/>
</dbReference>
<accession>A0A9P8T744</accession>
<dbReference type="EMBL" id="JAEUBE010000158">
    <property type="protein sequence ID" value="KAH3668089.1"/>
    <property type="molecule type" value="Genomic_DNA"/>
</dbReference>
<keyword evidence="7" id="KW-1185">Reference proteome</keyword>
<dbReference type="SUPFAM" id="SSF55811">
    <property type="entry name" value="Nudix"/>
    <property type="match status" value="1"/>
</dbReference>
<evidence type="ECO:0000256" key="1">
    <source>
        <dbReference type="ARBA" id="ARBA00001946"/>
    </source>
</evidence>
<evidence type="ECO:0000313" key="7">
    <source>
        <dbReference type="Proteomes" id="UP000769157"/>
    </source>
</evidence>
<dbReference type="Pfam" id="PF00293">
    <property type="entry name" value="NUDIX"/>
    <property type="match status" value="1"/>
</dbReference>
<evidence type="ECO:0000256" key="3">
    <source>
        <dbReference type="ARBA" id="ARBA00022801"/>
    </source>
</evidence>
<name>A0A9P8T744_9ASCO</name>
<comment type="cofactor">
    <cofactor evidence="1">
        <name>Mg(2+)</name>
        <dbReference type="ChEBI" id="CHEBI:18420"/>
    </cofactor>
</comment>
<dbReference type="InterPro" id="IPR015797">
    <property type="entry name" value="NUDIX_hydrolase-like_dom_sf"/>
</dbReference>
<proteinExistence type="predicted"/>
<dbReference type="InterPro" id="IPR047198">
    <property type="entry name" value="DDP-like_NUDIX"/>
</dbReference>
<evidence type="ECO:0000256" key="4">
    <source>
        <dbReference type="ARBA" id="ARBA00022842"/>
    </source>
</evidence>
<dbReference type="GO" id="GO:0000298">
    <property type="term" value="F:endopolyphosphatase activity"/>
    <property type="evidence" value="ECO:0007669"/>
    <property type="project" value="TreeGrafter"/>
</dbReference>
<dbReference type="RefSeq" id="XP_046062503.1">
    <property type="nucleotide sequence ID" value="XM_046202648.1"/>
</dbReference>
<keyword evidence="4" id="KW-0460">Magnesium</keyword>
<dbReference type="CDD" id="cd04666">
    <property type="entry name" value="NUDIX_DIPP2_like_Nudt4"/>
    <property type="match status" value="1"/>
</dbReference>
<dbReference type="PANTHER" id="PTHR12629:SF0">
    <property type="entry name" value="DIPHOSPHOINOSITOL-POLYPHOSPHATE DIPHOSPHATASE"/>
    <property type="match status" value="1"/>
</dbReference>
<dbReference type="GeneID" id="70233810"/>
<protein>
    <recommendedName>
        <fullName evidence="5">Nudix hydrolase domain-containing protein</fullName>
    </recommendedName>
</protein>
<dbReference type="GO" id="GO:0071543">
    <property type="term" value="P:diphosphoinositol polyphosphate metabolic process"/>
    <property type="evidence" value="ECO:0007669"/>
    <property type="project" value="TreeGrafter"/>
</dbReference>
<dbReference type="PROSITE" id="PS51462">
    <property type="entry name" value="NUDIX"/>
    <property type="match status" value="1"/>
</dbReference>
<keyword evidence="3" id="KW-0378">Hydrolase</keyword>
<comment type="caution">
    <text evidence="6">The sequence shown here is derived from an EMBL/GenBank/DDBJ whole genome shotgun (WGS) entry which is preliminary data.</text>
</comment>